<dbReference type="SMART" id="SM00345">
    <property type="entry name" value="HTH_GNTR"/>
    <property type="match status" value="1"/>
</dbReference>
<dbReference type="EMBL" id="LT629692">
    <property type="protein sequence ID" value="SDG49390.1"/>
    <property type="molecule type" value="Genomic_DNA"/>
</dbReference>
<organism evidence="5 6">
    <name type="scientific">Microbacterium pygmaeum</name>
    <dbReference type="NCBI Taxonomy" id="370764"/>
    <lineage>
        <taxon>Bacteria</taxon>
        <taxon>Bacillati</taxon>
        <taxon>Actinomycetota</taxon>
        <taxon>Actinomycetes</taxon>
        <taxon>Micrococcales</taxon>
        <taxon>Microbacteriaceae</taxon>
        <taxon>Microbacterium</taxon>
    </lineage>
</organism>
<dbReference type="STRING" id="370764.SAMN04489810_0447"/>
<dbReference type="OrthoDB" id="8680240at2"/>
<dbReference type="PANTHER" id="PTHR43537:SF52">
    <property type="entry name" value="FATTY ACID METABOLISM REGULATOR PROTEIN"/>
    <property type="match status" value="1"/>
</dbReference>
<protein>
    <submittedName>
        <fullName evidence="5">DNA-binding transcriptional regulator, GntR family</fullName>
    </submittedName>
</protein>
<reference evidence="5 6" key="1">
    <citation type="submission" date="2016-10" db="EMBL/GenBank/DDBJ databases">
        <authorList>
            <person name="de Groot N.N."/>
        </authorList>
    </citation>
    <scope>NUCLEOTIDE SEQUENCE [LARGE SCALE GENOMIC DNA]</scope>
    <source>
        <strain evidence="5 6">DSM 23142</strain>
    </source>
</reference>
<dbReference type="PROSITE" id="PS50949">
    <property type="entry name" value="HTH_GNTR"/>
    <property type="match status" value="1"/>
</dbReference>
<dbReference type="Pfam" id="PF07729">
    <property type="entry name" value="FCD"/>
    <property type="match status" value="1"/>
</dbReference>
<dbReference type="CDD" id="cd07377">
    <property type="entry name" value="WHTH_GntR"/>
    <property type="match status" value="1"/>
</dbReference>
<keyword evidence="2 5" id="KW-0238">DNA-binding</keyword>
<dbReference type="PANTHER" id="PTHR43537">
    <property type="entry name" value="TRANSCRIPTIONAL REGULATOR, GNTR FAMILY"/>
    <property type="match status" value="1"/>
</dbReference>
<evidence type="ECO:0000256" key="1">
    <source>
        <dbReference type="ARBA" id="ARBA00023015"/>
    </source>
</evidence>
<keyword evidence="3" id="KW-0804">Transcription</keyword>
<dbReference type="Pfam" id="PF00392">
    <property type="entry name" value="GntR"/>
    <property type="match status" value="1"/>
</dbReference>
<accession>A0A1G7URL7</accession>
<feature type="domain" description="HTH gntR-type" evidence="4">
    <location>
        <begin position="13"/>
        <end position="80"/>
    </location>
</feature>
<sequence length="212" mass="23670">MTTEFAPLAPRGTVLGDEVYTVLGEAILDGRLPPGERLRDRELAGRLGVSRTPVREALQRLERAGLVEVSPNRYTRVSDPDERLHHDTHEFVVHFMANAVRIATRRCSDEDLALAVQYADAILDASRADDHAGILAASARFFEHITHATRNVVFIRVMDEAELAFRRNLDGWQPFVGCPIDRTEGYTAFRDAVAARDGRLAESVIRDLHGID</sequence>
<dbReference type="PRINTS" id="PR00035">
    <property type="entry name" value="HTHGNTR"/>
</dbReference>
<dbReference type="InterPro" id="IPR036390">
    <property type="entry name" value="WH_DNA-bd_sf"/>
</dbReference>
<dbReference type="SUPFAM" id="SSF48008">
    <property type="entry name" value="GntR ligand-binding domain-like"/>
    <property type="match status" value="1"/>
</dbReference>
<dbReference type="InterPro" id="IPR011711">
    <property type="entry name" value="GntR_C"/>
</dbReference>
<dbReference type="AlphaFoldDB" id="A0A1G7URL7"/>
<evidence type="ECO:0000256" key="2">
    <source>
        <dbReference type="ARBA" id="ARBA00023125"/>
    </source>
</evidence>
<keyword evidence="1" id="KW-0805">Transcription regulation</keyword>
<proteinExistence type="predicted"/>
<dbReference type="InterPro" id="IPR008920">
    <property type="entry name" value="TF_FadR/GntR_C"/>
</dbReference>
<dbReference type="Proteomes" id="UP000199009">
    <property type="component" value="Chromosome I"/>
</dbReference>
<dbReference type="SUPFAM" id="SSF46785">
    <property type="entry name" value="Winged helix' DNA-binding domain"/>
    <property type="match status" value="1"/>
</dbReference>
<evidence type="ECO:0000313" key="6">
    <source>
        <dbReference type="Proteomes" id="UP000199009"/>
    </source>
</evidence>
<dbReference type="InterPro" id="IPR000524">
    <property type="entry name" value="Tscrpt_reg_HTH_GntR"/>
</dbReference>
<keyword evidence="6" id="KW-1185">Reference proteome</keyword>
<dbReference type="GO" id="GO:0003700">
    <property type="term" value="F:DNA-binding transcription factor activity"/>
    <property type="evidence" value="ECO:0007669"/>
    <property type="project" value="InterPro"/>
</dbReference>
<evidence type="ECO:0000256" key="3">
    <source>
        <dbReference type="ARBA" id="ARBA00023163"/>
    </source>
</evidence>
<dbReference type="InterPro" id="IPR000485">
    <property type="entry name" value="AsnC-type_HTH_dom"/>
</dbReference>
<name>A0A1G7URL7_9MICO</name>
<dbReference type="Gene3D" id="1.20.120.530">
    <property type="entry name" value="GntR ligand-binding domain-like"/>
    <property type="match status" value="1"/>
</dbReference>
<evidence type="ECO:0000313" key="5">
    <source>
        <dbReference type="EMBL" id="SDG49390.1"/>
    </source>
</evidence>
<dbReference type="Gene3D" id="1.10.10.10">
    <property type="entry name" value="Winged helix-like DNA-binding domain superfamily/Winged helix DNA-binding domain"/>
    <property type="match status" value="1"/>
</dbReference>
<dbReference type="InterPro" id="IPR036388">
    <property type="entry name" value="WH-like_DNA-bd_sf"/>
</dbReference>
<dbReference type="PRINTS" id="PR00033">
    <property type="entry name" value="HTHASNC"/>
</dbReference>
<dbReference type="GO" id="GO:0043565">
    <property type="term" value="F:sequence-specific DNA binding"/>
    <property type="evidence" value="ECO:0007669"/>
    <property type="project" value="InterPro"/>
</dbReference>
<dbReference type="RefSeq" id="WP_091485581.1">
    <property type="nucleotide sequence ID" value="NZ_LT629692.1"/>
</dbReference>
<gene>
    <name evidence="5" type="ORF">SAMN04489810_0447</name>
</gene>
<evidence type="ECO:0000259" key="4">
    <source>
        <dbReference type="PROSITE" id="PS50949"/>
    </source>
</evidence>